<dbReference type="KEGG" id="rvi:RVIR1_06980"/>
<keyword evidence="16" id="KW-1185">Reference proteome</keyword>
<dbReference type="GO" id="GO:0015031">
    <property type="term" value="P:protein transport"/>
    <property type="evidence" value="ECO:0007669"/>
    <property type="project" value="UniProtKB-KW"/>
</dbReference>
<evidence type="ECO:0000256" key="12">
    <source>
        <dbReference type="ARBA" id="ARBA00023288"/>
    </source>
</evidence>
<evidence type="ECO:0000256" key="9">
    <source>
        <dbReference type="ARBA" id="ARBA00023139"/>
    </source>
</evidence>
<keyword evidence="11 13" id="KW-0998">Cell outer membrane</keyword>
<dbReference type="EMBL" id="AP018005">
    <property type="protein sequence ID" value="BBB15194.1"/>
    <property type="molecule type" value="Genomic_DNA"/>
</dbReference>
<dbReference type="GO" id="GO:0044874">
    <property type="term" value="P:lipoprotein localization to outer membrane"/>
    <property type="evidence" value="ECO:0007669"/>
    <property type="project" value="UniProtKB-UniRule"/>
</dbReference>
<keyword evidence="6 13" id="KW-0732">Signal</keyword>
<keyword evidence="10 13" id="KW-0143">Chaperone</keyword>
<feature type="chain" id="PRO_5016384186" description="Outer-membrane lipoprotein LolB" evidence="14">
    <location>
        <begin position="23"/>
        <end position="242"/>
    </location>
</feature>
<name>A0A2Z5UUP1_9COXI</name>
<accession>A0A2Z5UUP1</accession>
<dbReference type="NCBIfam" id="TIGR00548">
    <property type="entry name" value="lolB"/>
    <property type="match status" value="1"/>
</dbReference>
<dbReference type="RefSeq" id="WP_126322671.1">
    <property type="nucleotide sequence ID" value="NZ_AP018005.1"/>
</dbReference>
<evidence type="ECO:0000256" key="10">
    <source>
        <dbReference type="ARBA" id="ARBA00023186"/>
    </source>
</evidence>
<evidence type="ECO:0000256" key="5">
    <source>
        <dbReference type="ARBA" id="ARBA00022448"/>
    </source>
</evidence>
<evidence type="ECO:0000256" key="8">
    <source>
        <dbReference type="ARBA" id="ARBA00023136"/>
    </source>
</evidence>
<comment type="function">
    <text evidence="13">Plays a critical role in the incorporation of lipoproteins in the outer membrane after they are released by the LolA protein.</text>
</comment>
<dbReference type="InterPro" id="IPR004565">
    <property type="entry name" value="OM_lipoprot_LolB"/>
</dbReference>
<feature type="signal peptide" evidence="14">
    <location>
        <begin position="1"/>
        <end position="22"/>
    </location>
</feature>
<dbReference type="Proteomes" id="UP000282483">
    <property type="component" value="Chromosome"/>
</dbReference>
<dbReference type="PROSITE" id="PS51257">
    <property type="entry name" value="PROKAR_LIPOPROTEIN"/>
    <property type="match status" value="1"/>
</dbReference>
<evidence type="ECO:0000256" key="7">
    <source>
        <dbReference type="ARBA" id="ARBA00022927"/>
    </source>
</evidence>
<dbReference type="GO" id="GO:0009279">
    <property type="term" value="C:cell outer membrane"/>
    <property type="evidence" value="ECO:0007669"/>
    <property type="project" value="UniProtKB-SubCell"/>
</dbReference>
<sequence length="242" mass="27619">MIKIIALILTFFLSGCASFLQAPITRNKPVNHYLPWAQRKAQLNTLQSWQANGNIAIHANKGSGANASFNWQQIQRNYQLRLFGPFGIQSILLSGNPQQVTLFTRNQVISADNAESLLAQQTGLHLPVSQLYYWLRGLPAPQLRYTICLDAYNRLLKLRQSGWRIEYLHYTNIGKSYSQQWNFRQGAAKMSNRSVYGIHEECELSGNTAENSSAKSMDIPDQIVLSNPQWKIRILITHWDIN</sequence>
<comment type="subcellular location">
    <subcellularLocation>
        <location evidence="1 13">Cell outer membrane</location>
        <topology evidence="1 13">Lipid-anchor</topology>
    </subcellularLocation>
</comment>
<dbReference type="OrthoDB" id="9797618at2"/>
<proteinExistence type="inferred from homology"/>
<evidence type="ECO:0000256" key="11">
    <source>
        <dbReference type="ARBA" id="ARBA00023237"/>
    </source>
</evidence>
<protein>
    <recommendedName>
        <fullName evidence="4 13">Outer-membrane lipoprotein LolB</fullName>
    </recommendedName>
</protein>
<evidence type="ECO:0000313" key="15">
    <source>
        <dbReference type="EMBL" id="BBB15194.1"/>
    </source>
</evidence>
<dbReference type="CDD" id="cd16326">
    <property type="entry name" value="LolB"/>
    <property type="match status" value="1"/>
</dbReference>
<dbReference type="InterPro" id="IPR029046">
    <property type="entry name" value="LolA/LolB/LppX"/>
</dbReference>
<dbReference type="Pfam" id="PF03550">
    <property type="entry name" value="LolB"/>
    <property type="match status" value="1"/>
</dbReference>
<keyword evidence="8 13" id="KW-0472">Membrane</keyword>
<evidence type="ECO:0000256" key="13">
    <source>
        <dbReference type="HAMAP-Rule" id="MF_00233"/>
    </source>
</evidence>
<evidence type="ECO:0000313" key="16">
    <source>
        <dbReference type="Proteomes" id="UP000282483"/>
    </source>
</evidence>
<dbReference type="HAMAP" id="MF_00233">
    <property type="entry name" value="LolB"/>
    <property type="match status" value="1"/>
</dbReference>
<dbReference type="AlphaFoldDB" id="A0A2Z5UUP1"/>
<keyword evidence="12 13" id="KW-0449">Lipoprotein</keyword>
<comment type="subunit">
    <text evidence="3 13">Monomer.</text>
</comment>
<evidence type="ECO:0000256" key="2">
    <source>
        <dbReference type="ARBA" id="ARBA00009696"/>
    </source>
</evidence>
<keyword evidence="5 13" id="KW-0813">Transport</keyword>
<gene>
    <name evidence="13 15" type="primary">lolB</name>
    <name evidence="15" type="ORF">RVIR1_06980</name>
</gene>
<dbReference type="SUPFAM" id="SSF89392">
    <property type="entry name" value="Prokaryotic lipoproteins and lipoprotein localization factors"/>
    <property type="match status" value="1"/>
</dbReference>
<comment type="similarity">
    <text evidence="2 13">Belongs to the LolB family.</text>
</comment>
<evidence type="ECO:0000256" key="14">
    <source>
        <dbReference type="SAM" id="SignalP"/>
    </source>
</evidence>
<dbReference type="Gene3D" id="2.50.20.10">
    <property type="entry name" value="Lipoprotein localisation LolA/LolB/LppX"/>
    <property type="match status" value="1"/>
</dbReference>
<reference evidence="15 16" key="1">
    <citation type="submission" date="2017-03" db="EMBL/GenBank/DDBJ databases">
        <title>The genome sequence of Candidatus Rickettsiella viridis.</title>
        <authorList>
            <person name="Nikoh N."/>
            <person name="Tsuchida T."/>
            <person name="Yamaguchi K."/>
            <person name="Maeda T."/>
            <person name="Shigenobu S."/>
            <person name="Fukatsu T."/>
        </authorList>
    </citation>
    <scope>NUCLEOTIDE SEQUENCE [LARGE SCALE GENOMIC DNA]</scope>
    <source>
        <strain evidence="15 16">Ap-RA04</strain>
    </source>
</reference>
<keyword evidence="7 13" id="KW-0653">Protein transport</keyword>
<evidence type="ECO:0000256" key="4">
    <source>
        <dbReference type="ARBA" id="ARBA00016202"/>
    </source>
</evidence>
<organism evidence="15 16">
    <name type="scientific">Candidatus Rickettsiella viridis</name>
    <dbReference type="NCBI Taxonomy" id="676208"/>
    <lineage>
        <taxon>Bacteria</taxon>
        <taxon>Pseudomonadati</taxon>
        <taxon>Pseudomonadota</taxon>
        <taxon>Gammaproteobacteria</taxon>
        <taxon>Legionellales</taxon>
        <taxon>Coxiellaceae</taxon>
        <taxon>Rickettsiella</taxon>
    </lineage>
</organism>
<keyword evidence="9 13" id="KW-0564">Palmitate</keyword>
<evidence type="ECO:0000256" key="6">
    <source>
        <dbReference type="ARBA" id="ARBA00022729"/>
    </source>
</evidence>
<evidence type="ECO:0000256" key="1">
    <source>
        <dbReference type="ARBA" id="ARBA00004459"/>
    </source>
</evidence>
<evidence type="ECO:0000256" key="3">
    <source>
        <dbReference type="ARBA" id="ARBA00011245"/>
    </source>
</evidence>